<evidence type="ECO:0000256" key="3">
    <source>
        <dbReference type="ARBA" id="ARBA00022801"/>
    </source>
</evidence>
<comment type="caution">
    <text evidence="5">The sequence shown here is derived from an EMBL/GenBank/DDBJ whole genome shotgun (WGS) entry which is preliminary data.</text>
</comment>
<dbReference type="Gene3D" id="3.40.50.880">
    <property type="match status" value="1"/>
</dbReference>
<comment type="similarity">
    <text evidence="1">Belongs to the peptidase S51 family.</text>
</comment>
<reference evidence="5" key="1">
    <citation type="submission" date="2022-06" db="EMBL/GenBank/DDBJ databases">
        <title>Aquibacillus sp. a new bacterium isolated from soil saline samples.</title>
        <authorList>
            <person name="Galisteo C."/>
            <person name="De La Haba R."/>
            <person name="Sanchez-Porro C."/>
            <person name="Ventosa A."/>
        </authorList>
    </citation>
    <scope>NUCLEOTIDE SEQUENCE</scope>
    <source>
        <strain evidence="5">JCM 12387</strain>
    </source>
</reference>
<dbReference type="GO" id="GO:0006508">
    <property type="term" value="P:proteolysis"/>
    <property type="evidence" value="ECO:0007669"/>
    <property type="project" value="UniProtKB-KW"/>
</dbReference>
<evidence type="ECO:0000313" key="6">
    <source>
        <dbReference type="Proteomes" id="UP001145072"/>
    </source>
</evidence>
<dbReference type="Pfam" id="PF03575">
    <property type="entry name" value="Peptidase_S51"/>
    <property type="match status" value="1"/>
</dbReference>
<dbReference type="EMBL" id="JAMQJZ010000017">
    <property type="protein sequence ID" value="MDC3422185.1"/>
    <property type="molecule type" value="Genomic_DNA"/>
</dbReference>
<evidence type="ECO:0000256" key="2">
    <source>
        <dbReference type="ARBA" id="ARBA00022670"/>
    </source>
</evidence>
<dbReference type="PANTHER" id="PTHR36175">
    <property type="entry name" value="CYANOPHYCINASE"/>
    <property type="match status" value="1"/>
</dbReference>
<dbReference type="Proteomes" id="UP001145072">
    <property type="component" value="Unassembled WGS sequence"/>
</dbReference>
<evidence type="ECO:0000256" key="4">
    <source>
        <dbReference type="ARBA" id="ARBA00022825"/>
    </source>
</evidence>
<dbReference type="InterPro" id="IPR029062">
    <property type="entry name" value="Class_I_gatase-like"/>
</dbReference>
<keyword evidence="6" id="KW-1185">Reference proteome</keyword>
<dbReference type="GO" id="GO:0008236">
    <property type="term" value="F:serine-type peptidase activity"/>
    <property type="evidence" value="ECO:0007669"/>
    <property type="project" value="UniProtKB-KW"/>
</dbReference>
<name>A0A9X4AL89_9BACI</name>
<dbReference type="AlphaFoldDB" id="A0A9X4AL89"/>
<evidence type="ECO:0000313" key="5">
    <source>
        <dbReference type="EMBL" id="MDC3422185.1"/>
    </source>
</evidence>
<gene>
    <name evidence="5" type="ORF">NC661_17695</name>
</gene>
<dbReference type="RefSeq" id="WP_259867070.1">
    <property type="nucleotide sequence ID" value="NZ_JAMQJZ010000017.1"/>
</dbReference>
<keyword evidence="2" id="KW-0645">Protease</keyword>
<evidence type="ECO:0000256" key="1">
    <source>
        <dbReference type="ARBA" id="ARBA00006534"/>
    </source>
</evidence>
<dbReference type="InterPro" id="IPR005320">
    <property type="entry name" value="Peptidase_S51"/>
</dbReference>
<accession>A0A9X4AL89</accession>
<dbReference type="CDD" id="cd03129">
    <property type="entry name" value="GAT1_Peptidase_E_like"/>
    <property type="match status" value="1"/>
</dbReference>
<keyword evidence="3" id="KW-0378">Hydrolase</keyword>
<proteinExistence type="inferred from homology"/>
<protein>
    <submittedName>
        <fullName evidence="5">Type 1 glutamine amidotransferase-like domain-containing protein</fullName>
    </submittedName>
</protein>
<keyword evidence="5" id="KW-0315">Glutamine amidotransferase</keyword>
<organism evidence="5 6">
    <name type="scientific">Aquibacillus koreensis</name>
    <dbReference type="NCBI Taxonomy" id="279446"/>
    <lineage>
        <taxon>Bacteria</taxon>
        <taxon>Bacillati</taxon>
        <taxon>Bacillota</taxon>
        <taxon>Bacilli</taxon>
        <taxon>Bacillales</taxon>
        <taxon>Bacillaceae</taxon>
        <taxon>Aquibacillus</taxon>
    </lineage>
</organism>
<sequence>MVQDNYLYFFGGNPNQSEASLDFAKKAGGKHAKIALLIIYRQGWEEYLPRYTDPWIRAGVQPQNIDVIIPNQHGELNVDQTIHTLQEATGIYIGGGHTETYHATYVKEPYKSIMQEKYYAGTPIAGNSAGALLLTDQVVLSSIDTDSGETIHLHGLGFVQDILISVHYSKWNDAEHLKGSLANTRISTGYGIDDHACLVVKNGRFHKALGEEKVFVVVKNEKSS</sequence>
<dbReference type="SUPFAM" id="SSF52317">
    <property type="entry name" value="Class I glutamine amidotransferase-like"/>
    <property type="match status" value="1"/>
</dbReference>
<keyword evidence="4" id="KW-0720">Serine protease</keyword>
<dbReference type="PANTHER" id="PTHR36175:SF1">
    <property type="entry name" value="CYANOPHYCINASE"/>
    <property type="match status" value="1"/>
</dbReference>